<protein>
    <submittedName>
        <fullName evidence="2">Uncharacterized protein</fullName>
    </submittedName>
</protein>
<evidence type="ECO:0000256" key="1">
    <source>
        <dbReference type="SAM" id="MobiDB-lite"/>
    </source>
</evidence>
<keyword evidence="3" id="KW-1185">Reference proteome</keyword>
<sequence length="73" mass="8042">LLSPEAHQTHLQETHQGNHKKLAALPSQLHSQVSRTRIPQISQHTPSKIPSPASYCDSSSGFENTTVFAQQLI</sequence>
<evidence type="ECO:0000313" key="3">
    <source>
        <dbReference type="Proteomes" id="UP000265520"/>
    </source>
</evidence>
<feature type="compositionally biased region" description="Polar residues" evidence="1">
    <location>
        <begin position="38"/>
        <end position="48"/>
    </location>
</feature>
<feature type="non-terminal residue" evidence="2">
    <location>
        <position position="1"/>
    </location>
</feature>
<proteinExistence type="predicted"/>
<dbReference type="Proteomes" id="UP000265520">
    <property type="component" value="Unassembled WGS sequence"/>
</dbReference>
<comment type="caution">
    <text evidence="2">The sequence shown here is derived from an EMBL/GenBank/DDBJ whole genome shotgun (WGS) entry which is preliminary data.</text>
</comment>
<reference evidence="2 3" key="1">
    <citation type="journal article" date="2018" name="Front. Plant Sci.">
        <title>Red Clover (Trifolium pratense) and Zigzag Clover (T. medium) - A Picture of Genomic Similarities and Differences.</title>
        <authorList>
            <person name="Dluhosova J."/>
            <person name="Istvanek J."/>
            <person name="Nedelnik J."/>
            <person name="Repkova J."/>
        </authorList>
    </citation>
    <scope>NUCLEOTIDE SEQUENCE [LARGE SCALE GENOMIC DNA]</scope>
    <source>
        <strain evidence="3">cv. 10/8</strain>
        <tissue evidence="2">Leaf</tissue>
    </source>
</reference>
<organism evidence="2 3">
    <name type="scientific">Trifolium medium</name>
    <dbReference type="NCBI Taxonomy" id="97028"/>
    <lineage>
        <taxon>Eukaryota</taxon>
        <taxon>Viridiplantae</taxon>
        <taxon>Streptophyta</taxon>
        <taxon>Embryophyta</taxon>
        <taxon>Tracheophyta</taxon>
        <taxon>Spermatophyta</taxon>
        <taxon>Magnoliopsida</taxon>
        <taxon>eudicotyledons</taxon>
        <taxon>Gunneridae</taxon>
        <taxon>Pentapetalae</taxon>
        <taxon>rosids</taxon>
        <taxon>fabids</taxon>
        <taxon>Fabales</taxon>
        <taxon>Fabaceae</taxon>
        <taxon>Papilionoideae</taxon>
        <taxon>50 kb inversion clade</taxon>
        <taxon>NPAAA clade</taxon>
        <taxon>Hologalegina</taxon>
        <taxon>IRL clade</taxon>
        <taxon>Trifolieae</taxon>
        <taxon>Trifolium</taxon>
    </lineage>
</organism>
<dbReference type="AlphaFoldDB" id="A0A392U648"/>
<name>A0A392U648_9FABA</name>
<dbReference type="EMBL" id="LXQA010711795">
    <property type="protein sequence ID" value="MCI67215.1"/>
    <property type="molecule type" value="Genomic_DNA"/>
</dbReference>
<accession>A0A392U648</accession>
<evidence type="ECO:0000313" key="2">
    <source>
        <dbReference type="EMBL" id="MCI67215.1"/>
    </source>
</evidence>
<feature type="region of interest" description="Disordered" evidence="1">
    <location>
        <begin position="38"/>
        <end position="60"/>
    </location>
</feature>